<reference evidence="2" key="2">
    <citation type="submission" date="2023-06" db="EMBL/GenBank/DDBJ databases">
        <authorList>
            <consortium name="Lawrence Berkeley National Laboratory"/>
            <person name="Haridas S."/>
            <person name="Hensen N."/>
            <person name="Bonometti L."/>
            <person name="Westerberg I."/>
            <person name="Brannstrom I.O."/>
            <person name="Guillou S."/>
            <person name="Cros-Aarteil S."/>
            <person name="Calhoun S."/>
            <person name="Kuo A."/>
            <person name="Mondo S."/>
            <person name="Pangilinan J."/>
            <person name="Riley R."/>
            <person name="Labutti K."/>
            <person name="Andreopoulos B."/>
            <person name="Lipzen A."/>
            <person name="Chen C."/>
            <person name="Yanf M."/>
            <person name="Daum C."/>
            <person name="Ng V."/>
            <person name="Clum A."/>
            <person name="Steindorff A."/>
            <person name="Ohm R."/>
            <person name="Martin F."/>
            <person name="Silar P."/>
            <person name="Natvig D."/>
            <person name="Lalanne C."/>
            <person name="Gautier V."/>
            <person name="Ament-Velasquez S.L."/>
            <person name="Kruys A."/>
            <person name="Hutchinson M.I."/>
            <person name="Powell A.J."/>
            <person name="Barry K."/>
            <person name="Miller A.N."/>
            <person name="Grigoriev I.V."/>
            <person name="Debuchy R."/>
            <person name="Gladieux P."/>
            <person name="Thoren M.H."/>
            <person name="Johannesson H."/>
        </authorList>
    </citation>
    <scope>NUCLEOTIDE SEQUENCE</scope>
    <source>
        <strain evidence="2">CBS 118394</strain>
    </source>
</reference>
<keyword evidence="3" id="KW-1185">Reference proteome</keyword>
<feature type="transmembrane region" description="Helical" evidence="1">
    <location>
        <begin position="30"/>
        <end position="54"/>
    </location>
</feature>
<protein>
    <submittedName>
        <fullName evidence="2">Uncharacterized protein</fullName>
    </submittedName>
</protein>
<evidence type="ECO:0000313" key="2">
    <source>
        <dbReference type="EMBL" id="KAK3329942.1"/>
    </source>
</evidence>
<keyword evidence="1" id="KW-0472">Membrane</keyword>
<feature type="transmembrane region" description="Helical" evidence="1">
    <location>
        <begin position="615"/>
        <end position="637"/>
    </location>
</feature>
<name>A0AAE0MEX6_9PEZI</name>
<accession>A0AAE0MEX6</accession>
<organism evidence="2 3">
    <name type="scientific">Apodospora peruviana</name>
    <dbReference type="NCBI Taxonomy" id="516989"/>
    <lineage>
        <taxon>Eukaryota</taxon>
        <taxon>Fungi</taxon>
        <taxon>Dikarya</taxon>
        <taxon>Ascomycota</taxon>
        <taxon>Pezizomycotina</taxon>
        <taxon>Sordariomycetes</taxon>
        <taxon>Sordariomycetidae</taxon>
        <taxon>Sordariales</taxon>
        <taxon>Lasiosphaeriaceae</taxon>
        <taxon>Apodospora</taxon>
    </lineage>
</organism>
<keyword evidence="1" id="KW-0812">Transmembrane</keyword>
<feature type="transmembrane region" description="Helical" evidence="1">
    <location>
        <begin position="136"/>
        <end position="154"/>
    </location>
</feature>
<feature type="transmembrane region" description="Helical" evidence="1">
    <location>
        <begin position="74"/>
        <end position="102"/>
    </location>
</feature>
<reference evidence="2" key="1">
    <citation type="journal article" date="2023" name="Mol. Phylogenet. Evol.">
        <title>Genome-scale phylogeny and comparative genomics of the fungal order Sordariales.</title>
        <authorList>
            <person name="Hensen N."/>
            <person name="Bonometti L."/>
            <person name="Westerberg I."/>
            <person name="Brannstrom I.O."/>
            <person name="Guillou S."/>
            <person name="Cros-Aarteil S."/>
            <person name="Calhoun S."/>
            <person name="Haridas S."/>
            <person name="Kuo A."/>
            <person name="Mondo S."/>
            <person name="Pangilinan J."/>
            <person name="Riley R."/>
            <person name="LaButti K."/>
            <person name="Andreopoulos B."/>
            <person name="Lipzen A."/>
            <person name="Chen C."/>
            <person name="Yan M."/>
            <person name="Daum C."/>
            <person name="Ng V."/>
            <person name="Clum A."/>
            <person name="Steindorff A."/>
            <person name="Ohm R.A."/>
            <person name="Martin F."/>
            <person name="Silar P."/>
            <person name="Natvig D.O."/>
            <person name="Lalanne C."/>
            <person name="Gautier V."/>
            <person name="Ament-Velasquez S.L."/>
            <person name="Kruys A."/>
            <person name="Hutchinson M.I."/>
            <person name="Powell A.J."/>
            <person name="Barry K."/>
            <person name="Miller A.N."/>
            <person name="Grigoriev I.V."/>
            <person name="Debuchy R."/>
            <person name="Gladieux P."/>
            <person name="Hiltunen Thoren M."/>
            <person name="Johannesson H."/>
        </authorList>
    </citation>
    <scope>NUCLEOTIDE SEQUENCE</scope>
    <source>
        <strain evidence="2">CBS 118394</strain>
    </source>
</reference>
<dbReference type="EMBL" id="JAUEDM010000001">
    <property type="protein sequence ID" value="KAK3329942.1"/>
    <property type="molecule type" value="Genomic_DNA"/>
</dbReference>
<sequence>MTTTTALMSDLDSISSVKEKVRLKKRLGRYSIGLIGGGTLLILGCIAFLGFLWLSNENNSVWHDIVLSGWLTRSITIVAAVLRGVTAAQAVVATSVVASLLLHSAQTKLASAPAISIARFTNTGPHALLPHLHRRVAWVFWLLVGIMVAVAAALQLTSTLLLSGVGRGTIITNKTVTINYGIATRNLFTIPREQVGYLVHSKRSIGFPAFAEYAEAGGASTEQGIRDTGRSMRAFLPIPIQSTRESVLAYEGMATVLDTRVVCVRPKIEGLAISPPGNGSYIISGTISTNLEFPGARRAEKDRISSNFICSYVLFNKKSLFDDGSFQPDFPDDWDEEWPVRLCNVAAVQESMQSELFWPQLPLLGGFQPTRLLVHATGPYSTWTNAKDKLNVTNTHGSNEWLIAETNLGTSLRMTLCVSDIVAQDTVIQASRPVAVPEPVPTWNPAKFVYDVDPILTQLNASQALLSRGIFNLLPPSSGSFVRPLNVTTIANDGTVVPAPDETVPQHTYVIQAIVDLSDSVLGTNNPDGKGLSLCVYCVDGSSAHLFGTQLAPIPAAVFQGALRATDGNAAVAMQALLTTALGMSYYDLVDRFDTGTVAKITALLEVDVPTDGRFAVVVVVLLGLHLLLVAVVMVMLHTSKGDSLVGAAWDAVATVRGEEVDTWLEETKSCRMRDGELKKRMKAGRGGDVLVGMDGDGTLRLRGPVEGRPEE</sequence>
<dbReference type="Proteomes" id="UP001283341">
    <property type="component" value="Unassembled WGS sequence"/>
</dbReference>
<keyword evidence="1" id="KW-1133">Transmembrane helix</keyword>
<proteinExistence type="predicted"/>
<comment type="caution">
    <text evidence="2">The sequence shown here is derived from an EMBL/GenBank/DDBJ whole genome shotgun (WGS) entry which is preliminary data.</text>
</comment>
<evidence type="ECO:0000313" key="3">
    <source>
        <dbReference type="Proteomes" id="UP001283341"/>
    </source>
</evidence>
<evidence type="ECO:0000256" key="1">
    <source>
        <dbReference type="SAM" id="Phobius"/>
    </source>
</evidence>
<gene>
    <name evidence="2" type="ORF">B0H66DRAFT_41916</name>
</gene>
<dbReference type="AlphaFoldDB" id="A0AAE0MEX6"/>